<gene>
    <name evidence="5" type="ORF">CA264_01515</name>
</gene>
<dbReference type="SMART" id="SM00388">
    <property type="entry name" value="HisKA"/>
    <property type="match status" value="1"/>
</dbReference>
<dbReference type="Pfam" id="PF02518">
    <property type="entry name" value="HATPase_c"/>
    <property type="match status" value="1"/>
</dbReference>
<dbReference type="InterPro" id="IPR036097">
    <property type="entry name" value="HisK_dim/P_sf"/>
</dbReference>
<dbReference type="PANTHER" id="PTHR43102:SF2">
    <property type="entry name" value="GAF DOMAIN-CONTAINING PROTEIN"/>
    <property type="match status" value="1"/>
</dbReference>
<organism evidence="5 6">
    <name type="scientific">Pontibacter actiniarum</name>
    <dbReference type="NCBI Taxonomy" id="323450"/>
    <lineage>
        <taxon>Bacteria</taxon>
        <taxon>Pseudomonadati</taxon>
        <taxon>Bacteroidota</taxon>
        <taxon>Cytophagia</taxon>
        <taxon>Cytophagales</taxon>
        <taxon>Hymenobacteraceae</taxon>
        <taxon>Pontibacter</taxon>
    </lineage>
</organism>
<keyword evidence="3" id="KW-0597">Phosphoprotein</keyword>
<dbReference type="PROSITE" id="PS50109">
    <property type="entry name" value="HIS_KIN"/>
    <property type="match status" value="1"/>
</dbReference>
<dbReference type="OrthoDB" id="9811889at2"/>
<dbReference type="STRING" id="709015.GCA_000472485_00297"/>
<dbReference type="GO" id="GO:0000155">
    <property type="term" value="F:phosphorelay sensor kinase activity"/>
    <property type="evidence" value="ECO:0007669"/>
    <property type="project" value="InterPro"/>
</dbReference>
<dbReference type="InterPro" id="IPR003594">
    <property type="entry name" value="HATPase_dom"/>
</dbReference>
<protein>
    <recommendedName>
        <fullName evidence="2">histidine kinase</fullName>
        <ecNumber evidence="2">2.7.13.3</ecNumber>
    </recommendedName>
</protein>
<dbReference type="InterPro" id="IPR003018">
    <property type="entry name" value="GAF"/>
</dbReference>
<accession>A0A1X9YMW4</accession>
<comment type="catalytic activity">
    <reaction evidence="1">
        <text>ATP + protein L-histidine = ADP + protein N-phospho-L-histidine.</text>
        <dbReference type="EC" id="2.7.13.3"/>
    </reaction>
</comment>
<dbReference type="SUPFAM" id="SSF55781">
    <property type="entry name" value="GAF domain-like"/>
    <property type="match status" value="1"/>
</dbReference>
<reference evidence="6" key="1">
    <citation type="submission" date="2017-05" db="EMBL/GenBank/DDBJ databases">
        <authorList>
            <person name="Ray J."/>
            <person name="Price M."/>
            <person name="Deutschbauer A."/>
        </authorList>
    </citation>
    <scope>NUCLEOTIDE SEQUENCE [LARGE SCALE GENOMIC DNA]</scope>
    <source>
        <strain evidence="6">DSM 19842</strain>
    </source>
</reference>
<dbReference type="InterPro" id="IPR029016">
    <property type="entry name" value="GAF-like_dom_sf"/>
</dbReference>
<dbReference type="SMART" id="SM00065">
    <property type="entry name" value="GAF"/>
    <property type="match status" value="1"/>
</dbReference>
<dbReference type="AlphaFoldDB" id="A0A1X9YMW4"/>
<evidence type="ECO:0000256" key="3">
    <source>
        <dbReference type="ARBA" id="ARBA00022553"/>
    </source>
</evidence>
<dbReference type="EC" id="2.7.13.3" evidence="2"/>
<sequence>MVAEDTKTMQESERLEELNSLDILDTPAEQEFDELTQLASQICGTPISLISLIDENRQWFKSRLGIGIPETPRSISFCQHAIRQSEVFEVQDTMEDQRFKNNPMVTDDPNIRFYAGSQLVTASGHKLGTLCVLDTIPRRLTPDQKYALEVLSKQVITNMELRLKQKQLETEKQQLQVANEKLDQFVHMVSHDLKEPIMNMQAVTEWLQEDLQEKDYGNLGSNLHLLKERISTMEKLVTGLLEYSMTNVRDLPKENVDVERLVRQVLSELERSGNFTVVVAPGLPTFQTEKVLLQQVFANLISNAIKYHHTGRGHLSIGMEAEQKGMYTFFVQDDGPGIAPEHHQKVFGLYERLLRDTSRTKGTGIGLATVKKIVEDKGGRIWIDSALGQGARFSFTWQK</sequence>
<dbReference type="CDD" id="cd00082">
    <property type="entry name" value="HisKA"/>
    <property type="match status" value="1"/>
</dbReference>
<dbReference type="SUPFAM" id="SSF55874">
    <property type="entry name" value="ATPase domain of HSP90 chaperone/DNA topoisomerase II/histidine kinase"/>
    <property type="match status" value="1"/>
</dbReference>
<evidence type="ECO:0000256" key="1">
    <source>
        <dbReference type="ARBA" id="ARBA00000085"/>
    </source>
</evidence>
<evidence type="ECO:0000313" key="6">
    <source>
        <dbReference type="Proteomes" id="UP000266292"/>
    </source>
</evidence>
<evidence type="ECO:0000259" key="4">
    <source>
        <dbReference type="PROSITE" id="PS50109"/>
    </source>
</evidence>
<dbReference type="Gene3D" id="3.30.450.40">
    <property type="match status" value="1"/>
</dbReference>
<dbReference type="InterPro" id="IPR004358">
    <property type="entry name" value="Sig_transdc_His_kin-like_C"/>
</dbReference>
<dbReference type="KEGG" id="pact:CA264_01515"/>
<dbReference type="SUPFAM" id="SSF47384">
    <property type="entry name" value="Homodimeric domain of signal transducing histidine kinase"/>
    <property type="match status" value="1"/>
</dbReference>
<proteinExistence type="predicted"/>
<dbReference type="Gene3D" id="3.30.565.10">
    <property type="entry name" value="Histidine kinase-like ATPase, C-terminal domain"/>
    <property type="match status" value="1"/>
</dbReference>
<dbReference type="Proteomes" id="UP000266292">
    <property type="component" value="Chromosome"/>
</dbReference>
<keyword evidence="6" id="KW-1185">Reference proteome</keyword>
<dbReference type="InterPro" id="IPR003661">
    <property type="entry name" value="HisK_dim/P_dom"/>
</dbReference>
<dbReference type="Pfam" id="PF00512">
    <property type="entry name" value="HisKA"/>
    <property type="match status" value="1"/>
</dbReference>
<name>A0A1X9YMW4_9BACT</name>
<dbReference type="InterPro" id="IPR005467">
    <property type="entry name" value="His_kinase_dom"/>
</dbReference>
<dbReference type="PANTHER" id="PTHR43102">
    <property type="entry name" value="SLR1143 PROTEIN"/>
    <property type="match status" value="1"/>
</dbReference>
<dbReference type="InterPro" id="IPR036890">
    <property type="entry name" value="HATPase_C_sf"/>
</dbReference>
<feature type="domain" description="Histidine kinase" evidence="4">
    <location>
        <begin position="188"/>
        <end position="399"/>
    </location>
</feature>
<dbReference type="EMBL" id="CP021235">
    <property type="protein sequence ID" value="ARS34220.1"/>
    <property type="molecule type" value="Genomic_DNA"/>
</dbReference>
<dbReference type="Gene3D" id="1.10.287.130">
    <property type="match status" value="1"/>
</dbReference>
<dbReference type="Pfam" id="PF01590">
    <property type="entry name" value="GAF"/>
    <property type="match status" value="1"/>
</dbReference>
<evidence type="ECO:0000256" key="2">
    <source>
        <dbReference type="ARBA" id="ARBA00012438"/>
    </source>
</evidence>
<evidence type="ECO:0000313" key="5">
    <source>
        <dbReference type="EMBL" id="ARS34220.1"/>
    </source>
</evidence>
<dbReference type="PRINTS" id="PR00344">
    <property type="entry name" value="BCTRLSENSOR"/>
</dbReference>
<dbReference type="SMART" id="SM00387">
    <property type="entry name" value="HATPase_c"/>
    <property type="match status" value="1"/>
</dbReference>